<dbReference type="EMBL" id="JH818039">
    <property type="protein sequence ID" value="EKC29966.1"/>
    <property type="molecule type" value="Genomic_DNA"/>
</dbReference>
<dbReference type="GO" id="GO:0060271">
    <property type="term" value="P:cilium assembly"/>
    <property type="evidence" value="ECO:0007669"/>
    <property type="project" value="TreeGrafter"/>
</dbReference>
<evidence type="ECO:0000256" key="3">
    <source>
        <dbReference type="ARBA" id="ARBA00022490"/>
    </source>
</evidence>
<dbReference type="HOGENOM" id="CLU_772206_0_0_1"/>
<feature type="region of interest" description="Disordered" evidence="9">
    <location>
        <begin position="1"/>
        <end position="35"/>
    </location>
</feature>
<keyword evidence="7" id="KW-0206">Cytoskeleton</keyword>
<keyword evidence="6" id="KW-0175">Coiled coil</keyword>
<accession>K1R7K1</accession>
<keyword evidence="5" id="KW-0677">Repeat</keyword>
<name>K1R7K1_MAGGI</name>
<dbReference type="Pfam" id="PF25828">
    <property type="entry name" value="CC_Cfap43"/>
    <property type="match status" value="1"/>
</dbReference>
<keyword evidence="8" id="KW-0966">Cell projection</keyword>
<comment type="subcellular location">
    <subcellularLocation>
        <location evidence="1">Cell projection</location>
        <location evidence="1">Cilium</location>
    </subcellularLocation>
    <subcellularLocation>
        <location evidence="2">Cytoplasm</location>
        <location evidence="2">Cytoskeleton</location>
    </subcellularLocation>
</comment>
<dbReference type="AlphaFoldDB" id="K1R7K1"/>
<organism evidence="10">
    <name type="scientific">Magallana gigas</name>
    <name type="common">Pacific oyster</name>
    <name type="synonym">Crassostrea gigas</name>
    <dbReference type="NCBI Taxonomy" id="29159"/>
    <lineage>
        <taxon>Eukaryota</taxon>
        <taxon>Metazoa</taxon>
        <taxon>Spiralia</taxon>
        <taxon>Lophotrochozoa</taxon>
        <taxon>Mollusca</taxon>
        <taxon>Bivalvia</taxon>
        <taxon>Autobranchia</taxon>
        <taxon>Pteriomorphia</taxon>
        <taxon>Ostreida</taxon>
        <taxon>Ostreoidea</taxon>
        <taxon>Ostreidae</taxon>
        <taxon>Magallana</taxon>
    </lineage>
</organism>
<sequence length="359" mass="42032">MDRIGKGFDTPAPSTADSSLPNPFADRPSTARQHAQAKSQLEAAINDLDKISNMPEGIEESVWQRLCAYRREKIENDLLIKQKALVLAEMDNFYKKRVEEDERLRNEIEGIFDTLNKLHDDRVRFNLNLEVQLMLKQGQVEVDPTNFIQDYKDSALIHRTVVEELNSNIKQLGESKITSMMESKDFRKGIIQLEWEQKRMLMQMEDFQNKMKDIQFMKVTREIQLYLSNEDYEGKKSEEIGKLEQTILTQLKHHEKNVREKKRIMKDLGKTVKSRDSENSSMDNDLAELNVTVNERRHIDEVNADRRSNTGTEKRYQEIVQRRKLVDLAKAQAQEVAVLRAEVERLRMRTFPALVQVEH</sequence>
<evidence type="ECO:0000256" key="2">
    <source>
        <dbReference type="ARBA" id="ARBA00004245"/>
    </source>
</evidence>
<dbReference type="PANTHER" id="PTHR14885">
    <property type="entry name" value="CILIA- AND FLAGELLA-ASSOCIATED PROTEIN 43-RELATED"/>
    <property type="match status" value="1"/>
</dbReference>
<protein>
    <submittedName>
        <fullName evidence="10">WD repeat-containing protein C10orf79</fullName>
    </submittedName>
</protein>
<dbReference type="InParanoid" id="K1R7K1"/>
<evidence type="ECO:0000256" key="8">
    <source>
        <dbReference type="ARBA" id="ARBA00023273"/>
    </source>
</evidence>
<feature type="compositionally biased region" description="Polar residues" evidence="9">
    <location>
        <begin position="12"/>
        <end position="21"/>
    </location>
</feature>
<evidence type="ECO:0000256" key="6">
    <source>
        <dbReference type="ARBA" id="ARBA00023054"/>
    </source>
</evidence>
<gene>
    <name evidence="10" type="ORF">CGI_10003080</name>
</gene>
<evidence type="ECO:0000256" key="4">
    <source>
        <dbReference type="ARBA" id="ARBA00022574"/>
    </source>
</evidence>
<evidence type="ECO:0000256" key="1">
    <source>
        <dbReference type="ARBA" id="ARBA00004138"/>
    </source>
</evidence>
<dbReference type="PANTHER" id="PTHR14885:SF1">
    <property type="entry name" value="CILIA- AND FLAGELLA-ASSOCIATED PROTEIN 43"/>
    <property type="match status" value="1"/>
</dbReference>
<keyword evidence="3" id="KW-0963">Cytoplasm</keyword>
<evidence type="ECO:0000256" key="7">
    <source>
        <dbReference type="ARBA" id="ARBA00023212"/>
    </source>
</evidence>
<evidence type="ECO:0000256" key="9">
    <source>
        <dbReference type="SAM" id="MobiDB-lite"/>
    </source>
</evidence>
<reference evidence="10" key="1">
    <citation type="journal article" date="2012" name="Nature">
        <title>The oyster genome reveals stress adaptation and complexity of shell formation.</title>
        <authorList>
            <person name="Zhang G."/>
            <person name="Fang X."/>
            <person name="Guo X."/>
            <person name="Li L."/>
            <person name="Luo R."/>
            <person name="Xu F."/>
            <person name="Yang P."/>
            <person name="Zhang L."/>
            <person name="Wang X."/>
            <person name="Qi H."/>
            <person name="Xiong Z."/>
            <person name="Que H."/>
            <person name="Xie Y."/>
            <person name="Holland P.W."/>
            <person name="Paps J."/>
            <person name="Zhu Y."/>
            <person name="Wu F."/>
            <person name="Chen Y."/>
            <person name="Wang J."/>
            <person name="Peng C."/>
            <person name="Meng J."/>
            <person name="Yang L."/>
            <person name="Liu J."/>
            <person name="Wen B."/>
            <person name="Zhang N."/>
            <person name="Huang Z."/>
            <person name="Zhu Q."/>
            <person name="Feng Y."/>
            <person name="Mount A."/>
            <person name="Hedgecock D."/>
            <person name="Xu Z."/>
            <person name="Liu Y."/>
            <person name="Domazet-Loso T."/>
            <person name="Du Y."/>
            <person name="Sun X."/>
            <person name="Zhang S."/>
            <person name="Liu B."/>
            <person name="Cheng P."/>
            <person name="Jiang X."/>
            <person name="Li J."/>
            <person name="Fan D."/>
            <person name="Wang W."/>
            <person name="Fu W."/>
            <person name="Wang T."/>
            <person name="Wang B."/>
            <person name="Zhang J."/>
            <person name="Peng Z."/>
            <person name="Li Y."/>
            <person name="Li N."/>
            <person name="Wang J."/>
            <person name="Chen M."/>
            <person name="He Y."/>
            <person name="Tan F."/>
            <person name="Song X."/>
            <person name="Zheng Q."/>
            <person name="Huang R."/>
            <person name="Yang H."/>
            <person name="Du X."/>
            <person name="Chen L."/>
            <person name="Yang M."/>
            <person name="Gaffney P.M."/>
            <person name="Wang S."/>
            <person name="Luo L."/>
            <person name="She Z."/>
            <person name="Ming Y."/>
            <person name="Huang W."/>
            <person name="Zhang S."/>
            <person name="Huang B."/>
            <person name="Zhang Y."/>
            <person name="Qu T."/>
            <person name="Ni P."/>
            <person name="Miao G."/>
            <person name="Wang J."/>
            <person name="Wang Q."/>
            <person name="Steinberg C.E."/>
            <person name="Wang H."/>
            <person name="Li N."/>
            <person name="Qian L."/>
            <person name="Zhang G."/>
            <person name="Li Y."/>
            <person name="Yang H."/>
            <person name="Liu X."/>
            <person name="Wang J."/>
            <person name="Yin Y."/>
            <person name="Wang J."/>
        </authorList>
    </citation>
    <scope>NUCLEOTIDE SEQUENCE [LARGE SCALE GENOMIC DNA]</scope>
    <source>
        <strain evidence="10">05x7-T-G4-1.051#20</strain>
    </source>
</reference>
<evidence type="ECO:0000313" key="10">
    <source>
        <dbReference type="EMBL" id="EKC29966.1"/>
    </source>
</evidence>
<proteinExistence type="predicted"/>
<dbReference type="GO" id="GO:0005930">
    <property type="term" value="C:axoneme"/>
    <property type="evidence" value="ECO:0007669"/>
    <property type="project" value="TreeGrafter"/>
</dbReference>
<keyword evidence="4" id="KW-0853">WD repeat</keyword>
<evidence type="ECO:0000256" key="5">
    <source>
        <dbReference type="ARBA" id="ARBA00022737"/>
    </source>
</evidence>